<proteinExistence type="inferred from homology"/>
<evidence type="ECO:0000259" key="4">
    <source>
        <dbReference type="Pfam" id="PF00685"/>
    </source>
</evidence>
<reference evidence="5 6" key="1">
    <citation type="submission" date="2024-11" db="EMBL/GenBank/DDBJ databases">
        <title>A near-complete genome assembly of Cinchona calisaya.</title>
        <authorList>
            <person name="Lian D.C."/>
            <person name="Zhao X.W."/>
            <person name="Wei L."/>
        </authorList>
    </citation>
    <scope>NUCLEOTIDE SEQUENCE [LARGE SCALE GENOMIC DNA]</scope>
    <source>
        <tissue evidence="5">Nenye</tissue>
    </source>
</reference>
<evidence type="ECO:0000313" key="5">
    <source>
        <dbReference type="EMBL" id="KAL3504478.1"/>
    </source>
</evidence>
<comment type="similarity">
    <text evidence="1 3">Belongs to the sulfotransferase 1 family.</text>
</comment>
<dbReference type="EMBL" id="JBJUIK010000014">
    <property type="protein sequence ID" value="KAL3504478.1"/>
    <property type="molecule type" value="Genomic_DNA"/>
</dbReference>
<protein>
    <recommendedName>
        <fullName evidence="3">Sulfotransferase</fullName>
        <ecNumber evidence="3">2.8.2.-</ecNumber>
    </recommendedName>
</protein>
<evidence type="ECO:0000313" key="6">
    <source>
        <dbReference type="Proteomes" id="UP001630127"/>
    </source>
</evidence>
<dbReference type="EC" id="2.8.2.-" evidence="3"/>
<evidence type="ECO:0000256" key="1">
    <source>
        <dbReference type="ARBA" id="ARBA00005771"/>
    </source>
</evidence>
<dbReference type="GO" id="GO:0016740">
    <property type="term" value="F:transferase activity"/>
    <property type="evidence" value="ECO:0007669"/>
    <property type="project" value="UniProtKB-KW"/>
</dbReference>
<evidence type="ECO:0000256" key="3">
    <source>
        <dbReference type="RuleBase" id="RU361155"/>
    </source>
</evidence>
<gene>
    <name evidence="5" type="ORF">ACH5RR_034319</name>
</gene>
<keyword evidence="2 3" id="KW-0808">Transferase</keyword>
<dbReference type="Proteomes" id="UP001630127">
    <property type="component" value="Unassembled WGS sequence"/>
</dbReference>
<dbReference type="Gene3D" id="3.40.50.300">
    <property type="entry name" value="P-loop containing nucleotide triphosphate hydrolases"/>
    <property type="match status" value="1"/>
</dbReference>
<dbReference type="InterPro" id="IPR000863">
    <property type="entry name" value="Sulfotransferase_dom"/>
</dbReference>
<accession>A0ABD2YAI3</accession>
<organism evidence="5 6">
    <name type="scientific">Cinchona calisaya</name>
    <dbReference type="NCBI Taxonomy" id="153742"/>
    <lineage>
        <taxon>Eukaryota</taxon>
        <taxon>Viridiplantae</taxon>
        <taxon>Streptophyta</taxon>
        <taxon>Embryophyta</taxon>
        <taxon>Tracheophyta</taxon>
        <taxon>Spermatophyta</taxon>
        <taxon>Magnoliopsida</taxon>
        <taxon>eudicotyledons</taxon>
        <taxon>Gunneridae</taxon>
        <taxon>Pentapetalae</taxon>
        <taxon>asterids</taxon>
        <taxon>lamiids</taxon>
        <taxon>Gentianales</taxon>
        <taxon>Rubiaceae</taxon>
        <taxon>Cinchonoideae</taxon>
        <taxon>Cinchoneae</taxon>
        <taxon>Cinchona</taxon>
    </lineage>
</organism>
<feature type="domain" description="Sulfotransferase" evidence="4">
    <location>
        <begin position="1"/>
        <end position="84"/>
    </location>
</feature>
<evidence type="ECO:0000256" key="2">
    <source>
        <dbReference type="ARBA" id="ARBA00022679"/>
    </source>
</evidence>
<dbReference type="Pfam" id="PF00685">
    <property type="entry name" value="Sulfotransfer_1"/>
    <property type="match status" value="1"/>
</dbReference>
<comment type="caution">
    <text evidence="5">The sequence shown here is derived from an EMBL/GenBank/DDBJ whole genome shotgun (WGS) entry which is preliminary data.</text>
</comment>
<dbReference type="SUPFAM" id="SSF52540">
    <property type="entry name" value="P-loop containing nucleoside triphosphate hydrolases"/>
    <property type="match status" value="1"/>
</dbReference>
<dbReference type="AlphaFoldDB" id="A0ABD2YAI3"/>
<sequence length="96" mass="10994">MAEFIGKPFFEEEEMEQGPQRIVELCSSENLSNLEVNKIGKIQSFRTPIEIDNSAFFRKGITGDWKNHQTDEMKETRDQITEQKPLGSTLVFGIGK</sequence>
<dbReference type="PANTHER" id="PTHR11783">
    <property type="entry name" value="SULFOTRANSFERASE SULT"/>
    <property type="match status" value="1"/>
</dbReference>
<dbReference type="InterPro" id="IPR027417">
    <property type="entry name" value="P-loop_NTPase"/>
</dbReference>
<name>A0ABD2YAI3_9GENT</name>
<keyword evidence="6" id="KW-1185">Reference proteome</keyword>